<keyword evidence="4" id="KW-1185">Reference proteome</keyword>
<proteinExistence type="predicted"/>
<gene>
    <name evidence="3" type="ORF">BDV26DRAFT_296630</name>
</gene>
<dbReference type="Proteomes" id="UP000326198">
    <property type="component" value="Unassembled WGS sequence"/>
</dbReference>
<feature type="domain" description="TauD/TfdA-like" evidence="2">
    <location>
        <begin position="64"/>
        <end position="393"/>
    </location>
</feature>
<dbReference type="Pfam" id="PF02668">
    <property type="entry name" value="TauD"/>
    <property type="match status" value="1"/>
</dbReference>
<dbReference type="SUPFAM" id="SSF51197">
    <property type="entry name" value="Clavaminate synthase-like"/>
    <property type="match status" value="1"/>
</dbReference>
<dbReference type="PANTHER" id="PTHR10696">
    <property type="entry name" value="GAMMA-BUTYROBETAINE HYDROXYLASE-RELATED"/>
    <property type="match status" value="1"/>
</dbReference>
<evidence type="ECO:0000259" key="2">
    <source>
        <dbReference type="Pfam" id="PF02668"/>
    </source>
</evidence>
<dbReference type="InterPro" id="IPR050411">
    <property type="entry name" value="AlphaKG_dependent_hydroxylases"/>
</dbReference>
<sequence length="414" mass="45700">MALNDFWQVKNAPYQKELQVTEGPAEPKIQFPLVVAPTGPTDKETVAKEISHLAAQEGINGPSTIRQLLDANGGAIHFKGLPLKDPQDFSDFLTALAGKGEKAWYPHVHVGMEVLRRPLAKNVMTTNEGPPTHFIGWHNEYAVSPVHPGYLVLFCQTPPGSGGETNIVSSLALYDRLKKVVPEFVEKCGTKGLVYQIPHTATQVGGIVGGNGLYKENAFGPMNGDPSKLTEEEKRCGVEERIRDLAQRGGWSPEAAKDESRPDWQRRGFDWTWSDNGDLEVIHRVPGTRLHPTQKLGGIFNAMSTRYTNAKVNNTFEPPFTFKTSEGTEAVAIPPHFAGIEKDEVIPKEWLDEMDKYQHLLGSDIQWGTGDVLVIDNFAVQHARWAWSGDRKIHASFWDEPGVVGEPLTPAAAV</sequence>
<keyword evidence="1" id="KW-0560">Oxidoreductase</keyword>
<evidence type="ECO:0000256" key="1">
    <source>
        <dbReference type="ARBA" id="ARBA00023002"/>
    </source>
</evidence>
<dbReference type="AlphaFoldDB" id="A0A5N7AY22"/>
<dbReference type="InterPro" id="IPR003819">
    <property type="entry name" value="TauD/TfdA-like"/>
</dbReference>
<dbReference type="Gene3D" id="3.60.130.10">
    <property type="entry name" value="Clavaminate synthase-like"/>
    <property type="match status" value="1"/>
</dbReference>
<dbReference type="GO" id="GO:0016491">
    <property type="term" value="F:oxidoreductase activity"/>
    <property type="evidence" value="ECO:0007669"/>
    <property type="project" value="UniProtKB-KW"/>
</dbReference>
<dbReference type="OrthoDB" id="408743at2759"/>
<evidence type="ECO:0000313" key="4">
    <source>
        <dbReference type="Proteomes" id="UP000326198"/>
    </source>
</evidence>
<dbReference type="InterPro" id="IPR042098">
    <property type="entry name" value="TauD-like_sf"/>
</dbReference>
<reference evidence="3 4" key="1">
    <citation type="submission" date="2019-04" db="EMBL/GenBank/DDBJ databases">
        <title>Friends and foes A comparative genomics studyof 23 Aspergillus species from section Flavi.</title>
        <authorList>
            <consortium name="DOE Joint Genome Institute"/>
            <person name="Kjaerbolling I."/>
            <person name="Vesth T."/>
            <person name="Frisvad J.C."/>
            <person name="Nybo J.L."/>
            <person name="Theobald S."/>
            <person name="Kildgaard S."/>
            <person name="Isbrandt T."/>
            <person name="Kuo A."/>
            <person name="Sato A."/>
            <person name="Lyhne E.K."/>
            <person name="Kogle M.E."/>
            <person name="Wiebenga A."/>
            <person name="Kun R.S."/>
            <person name="Lubbers R.J."/>
            <person name="Makela M.R."/>
            <person name="Barry K."/>
            <person name="Chovatia M."/>
            <person name="Clum A."/>
            <person name="Daum C."/>
            <person name="Haridas S."/>
            <person name="He G."/>
            <person name="LaButti K."/>
            <person name="Lipzen A."/>
            <person name="Mondo S."/>
            <person name="Riley R."/>
            <person name="Salamov A."/>
            <person name="Simmons B.A."/>
            <person name="Magnuson J.K."/>
            <person name="Henrissat B."/>
            <person name="Mortensen U.H."/>
            <person name="Larsen T.O."/>
            <person name="Devries R.P."/>
            <person name="Grigoriev I.V."/>
            <person name="Machida M."/>
            <person name="Baker S.E."/>
            <person name="Andersen M.R."/>
        </authorList>
    </citation>
    <scope>NUCLEOTIDE SEQUENCE [LARGE SCALE GENOMIC DNA]</scope>
    <source>
        <strain evidence="3 4">IBT 29228</strain>
    </source>
</reference>
<dbReference type="PANTHER" id="PTHR10696:SF21">
    <property type="entry name" value="TAUD_TFDA-LIKE DOMAIN-CONTAINING PROTEIN"/>
    <property type="match status" value="1"/>
</dbReference>
<evidence type="ECO:0000313" key="3">
    <source>
        <dbReference type="EMBL" id="KAE8373758.1"/>
    </source>
</evidence>
<accession>A0A5N7AY22</accession>
<protein>
    <recommendedName>
        <fullName evidence="2">TauD/TfdA-like domain-containing protein</fullName>
    </recommendedName>
</protein>
<name>A0A5N7AY22_9EURO</name>
<dbReference type="EMBL" id="ML736304">
    <property type="protein sequence ID" value="KAE8373758.1"/>
    <property type="molecule type" value="Genomic_DNA"/>
</dbReference>
<organism evidence="3 4">
    <name type="scientific">Aspergillus bertholletiae</name>
    <dbReference type="NCBI Taxonomy" id="1226010"/>
    <lineage>
        <taxon>Eukaryota</taxon>
        <taxon>Fungi</taxon>
        <taxon>Dikarya</taxon>
        <taxon>Ascomycota</taxon>
        <taxon>Pezizomycotina</taxon>
        <taxon>Eurotiomycetes</taxon>
        <taxon>Eurotiomycetidae</taxon>
        <taxon>Eurotiales</taxon>
        <taxon>Aspergillaceae</taxon>
        <taxon>Aspergillus</taxon>
        <taxon>Aspergillus subgen. Circumdati</taxon>
    </lineage>
</organism>